<name>A0ABW4VIA5_9BACT</name>
<dbReference type="PANTHER" id="PTHR39767:SF2">
    <property type="entry name" value="CHROMOSOME UNDETERMINED SCAFFOLD_1, WHOLE GENOME SHOTGUN SEQUENCE"/>
    <property type="match status" value="1"/>
</dbReference>
<protein>
    <recommendedName>
        <fullName evidence="3">Lipoprotein</fullName>
    </recommendedName>
</protein>
<keyword evidence="2" id="KW-1185">Reference proteome</keyword>
<proteinExistence type="predicted"/>
<evidence type="ECO:0008006" key="3">
    <source>
        <dbReference type="Google" id="ProtNLM"/>
    </source>
</evidence>
<gene>
    <name evidence="1" type="ORF">ACFSKL_06330</name>
</gene>
<dbReference type="PROSITE" id="PS51257">
    <property type="entry name" value="PROKAR_LIPOPROTEIN"/>
    <property type="match status" value="1"/>
</dbReference>
<dbReference type="PANTHER" id="PTHR39767">
    <property type="entry name" value="CALCIUM/CALMODULIN-BINDING MEMBRANE PROTEIN PCM4-RELATED"/>
    <property type="match status" value="1"/>
</dbReference>
<accession>A0ABW4VIA5</accession>
<evidence type="ECO:0000313" key="2">
    <source>
        <dbReference type="Proteomes" id="UP001597361"/>
    </source>
</evidence>
<dbReference type="RefSeq" id="WP_376884495.1">
    <property type="nucleotide sequence ID" value="NZ_JBHUHR010000015.1"/>
</dbReference>
<dbReference type="EMBL" id="JBHUHR010000015">
    <property type="protein sequence ID" value="MFD2034399.1"/>
    <property type="molecule type" value="Genomic_DNA"/>
</dbReference>
<organism evidence="1 2">
    <name type="scientific">Belliella marina</name>
    <dbReference type="NCBI Taxonomy" id="1644146"/>
    <lineage>
        <taxon>Bacteria</taxon>
        <taxon>Pseudomonadati</taxon>
        <taxon>Bacteroidota</taxon>
        <taxon>Cytophagia</taxon>
        <taxon>Cytophagales</taxon>
        <taxon>Cyclobacteriaceae</taxon>
        <taxon>Belliella</taxon>
    </lineage>
</organism>
<dbReference type="Proteomes" id="UP001597361">
    <property type="component" value="Unassembled WGS sequence"/>
</dbReference>
<reference evidence="2" key="1">
    <citation type="journal article" date="2019" name="Int. J. Syst. Evol. Microbiol.">
        <title>The Global Catalogue of Microorganisms (GCM) 10K type strain sequencing project: providing services to taxonomists for standard genome sequencing and annotation.</title>
        <authorList>
            <consortium name="The Broad Institute Genomics Platform"/>
            <consortium name="The Broad Institute Genome Sequencing Center for Infectious Disease"/>
            <person name="Wu L."/>
            <person name="Ma J."/>
        </authorList>
    </citation>
    <scope>NUCLEOTIDE SEQUENCE [LARGE SCALE GENOMIC DNA]</scope>
    <source>
        <strain evidence="2">CGMCC 1.15180</strain>
    </source>
</reference>
<comment type="caution">
    <text evidence="1">The sequence shown here is derived from an EMBL/GenBank/DDBJ whole genome shotgun (WGS) entry which is preliminary data.</text>
</comment>
<sequence length="215" mass="23869">MHSYIKNTLTFTFLALSFISCQQEISQEIIVYENDFSEGNTTGIENANLENFVNIPVLGFYNNEELILNLSELPSHKALRITVDILLHDSWDGNVPSPGGPDIWYMKLDNQEIMNTTFSNSPCTSTYCLMQSFPGEFPNQANPKTGAFNGNLPGRCQHNGVLGYTSRYIISKAIPHNASTATITLGDILVQENAANPICDESWSLNRIVVSTLEL</sequence>
<evidence type="ECO:0000313" key="1">
    <source>
        <dbReference type="EMBL" id="MFD2034399.1"/>
    </source>
</evidence>